<comment type="caution">
    <text evidence="1">The sequence shown here is derived from an EMBL/GenBank/DDBJ whole genome shotgun (WGS) entry which is preliminary data.</text>
</comment>
<evidence type="ECO:0000313" key="1">
    <source>
        <dbReference type="EMBL" id="CAG8623770.1"/>
    </source>
</evidence>
<protein>
    <submittedName>
        <fullName evidence="1">9693_t:CDS:1</fullName>
    </submittedName>
</protein>
<keyword evidence="2" id="KW-1185">Reference proteome</keyword>
<organism evidence="1 2">
    <name type="scientific">Paraglomus brasilianum</name>
    <dbReference type="NCBI Taxonomy" id="144538"/>
    <lineage>
        <taxon>Eukaryota</taxon>
        <taxon>Fungi</taxon>
        <taxon>Fungi incertae sedis</taxon>
        <taxon>Mucoromycota</taxon>
        <taxon>Glomeromycotina</taxon>
        <taxon>Glomeromycetes</taxon>
        <taxon>Paraglomerales</taxon>
        <taxon>Paraglomeraceae</taxon>
        <taxon>Paraglomus</taxon>
    </lineage>
</organism>
<dbReference type="AlphaFoldDB" id="A0A9N9D161"/>
<proteinExistence type="predicted"/>
<accession>A0A9N9D161</accession>
<sequence>MPIELVYDVLYEIASHFRENIPMLRSFLLLNRAWFWTIVPWLWSDPCAYILGGQRVAEKSRAFILTFVGCIEDKQQQDLSFKLLHNEDSFNSTGSYINYARYLEELMDDYLMAVVSEALGTDTSIDKAHSLTEALLRHCSLTAVRIKKLTITRSYEFELYHLFRANPSPITVFTLDHRSAGYHWLLLLYVKEALTEVIIIKSGRELDCILNMLESRENPLLHLILLQQKFDIVEKDIVKSVPQRLPYLNEFTILPDLTSDIETLESLLGDRMDIVTKTDYGITFARKMLTSDAKKSIEHVTIDEETFPDVSFGFQQFW</sequence>
<gene>
    <name evidence="1" type="ORF">PBRASI_LOCUS8859</name>
</gene>
<evidence type="ECO:0000313" key="2">
    <source>
        <dbReference type="Proteomes" id="UP000789739"/>
    </source>
</evidence>
<dbReference type="Proteomes" id="UP000789739">
    <property type="component" value="Unassembled WGS sequence"/>
</dbReference>
<dbReference type="OrthoDB" id="4062651at2759"/>
<name>A0A9N9D161_9GLOM</name>
<reference evidence="1" key="1">
    <citation type="submission" date="2021-06" db="EMBL/GenBank/DDBJ databases">
        <authorList>
            <person name="Kallberg Y."/>
            <person name="Tangrot J."/>
            <person name="Rosling A."/>
        </authorList>
    </citation>
    <scope>NUCLEOTIDE SEQUENCE</scope>
    <source>
        <strain evidence="1">BR232B</strain>
    </source>
</reference>
<dbReference type="EMBL" id="CAJVPI010001708">
    <property type="protein sequence ID" value="CAG8623770.1"/>
    <property type="molecule type" value="Genomic_DNA"/>
</dbReference>